<sequence>LQAHKDFKRLVSMCSSRWGKKYWMRKKSDPDTSVRDLAVDEEVETRQDEGWKTWDAMYAKAGTNEGYEIDYIVGQIKRIVGEEIKGRYLIKFTKYPVCSWEERKRIKLQKEEYRSRCFHLDFIEIRLRVQLGDAEFERRFPNRYLTDEKGDGKGGYVKNKRSLYHNDLRALESRWAYICARAGLPTLYIEDWTNEPHDFESLKQLEVSSHIIAVSDAKSASDSTQLFDCRCNSTCSKCDAKQRSQKHKHCCGISESVDINENSGEFKWCEKGKPCELQYTINYECTENCACKERECKNRPVQRGRQHVLCIFREP</sequence>
<feature type="non-terminal residue" evidence="1">
    <location>
        <position position="1"/>
    </location>
</feature>
<dbReference type="InterPro" id="IPR046341">
    <property type="entry name" value="SET_dom_sf"/>
</dbReference>
<dbReference type="AlphaFoldDB" id="A0AAV5TS76"/>
<gene>
    <name evidence="1" type="ORF">PENTCL1PPCAC_19479</name>
</gene>
<comment type="caution">
    <text evidence="1">The sequence shown here is derived from an EMBL/GenBank/DDBJ whole genome shotgun (WGS) entry which is preliminary data.</text>
</comment>
<accession>A0AAV5TS76</accession>
<reference evidence="1" key="1">
    <citation type="submission" date="2023-10" db="EMBL/GenBank/DDBJ databases">
        <title>Genome assembly of Pristionchus species.</title>
        <authorList>
            <person name="Yoshida K."/>
            <person name="Sommer R.J."/>
        </authorList>
    </citation>
    <scope>NUCLEOTIDE SEQUENCE</scope>
    <source>
        <strain evidence="1">RS0144</strain>
    </source>
</reference>
<dbReference type="Proteomes" id="UP001432027">
    <property type="component" value="Unassembled WGS sequence"/>
</dbReference>
<dbReference type="SUPFAM" id="SSF82199">
    <property type="entry name" value="SET domain"/>
    <property type="match status" value="1"/>
</dbReference>
<keyword evidence="2" id="KW-1185">Reference proteome</keyword>
<name>A0AAV5TS76_9BILA</name>
<evidence type="ECO:0000313" key="1">
    <source>
        <dbReference type="EMBL" id="GMS97304.1"/>
    </source>
</evidence>
<proteinExistence type="predicted"/>
<organism evidence="1 2">
    <name type="scientific">Pristionchus entomophagus</name>
    <dbReference type="NCBI Taxonomy" id="358040"/>
    <lineage>
        <taxon>Eukaryota</taxon>
        <taxon>Metazoa</taxon>
        <taxon>Ecdysozoa</taxon>
        <taxon>Nematoda</taxon>
        <taxon>Chromadorea</taxon>
        <taxon>Rhabditida</taxon>
        <taxon>Rhabditina</taxon>
        <taxon>Diplogasteromorpha</taxon>
        <taxon>Diplogasteroidea</taxon>
        <taxon>Neodiplogasteridae</taxon>
        <taxon>Pristionchus</taxon>
    </lineage>
</organism>
<protein>
    <recommendedName>
        <fullName evidence="3">SET domain-containing protein</fullName>
    </recommendedName>
</protein>
<evidence type="ECO:0008006" key="3">
    <source>
        <dbReference type="Google" id="ProtNLM"/>
    </source>
</evidence>
<dbReference type="Gene3D" id="2.170.270.10">
    <property type="entry name" value="SET domain"/>
    <property type="match status" value="1"/>
</dbReference>
<evidence type="ECO:0000313" key="2">
    <source>
        <dbReference type="Proteomes" id="UP001432027"/>
    </source>
</evidence>
<dbReference type="EMBL" id="BTSX01000004">
    <property type="protein sequence ID" value="GMS97304.1"/>
    <property type="molecule type" value="Genomic_DNA"/>
</dbReference>
<feature type="non-terminal residue" evidence="1">
    <location>
        <position position="315"/>
    </location>
</feature>